<dbReference type="GO" id="GO:0015421">
    <property type="term" value="F:ABC-type oligopeptide transporter activity"/>
    <property type="evidence" value="ECO:0007669"/>
    <property type="project" value="TreeGrafter"/>
</dbReference>
<dbReference type="InterPro" id="IPR039421">
    <property type="entry name" value="Type_1_exporter"/>
</dbReference>
<keyword evidence="2" id="KW-0547">Nucleotide-binding</keyword>
<reference evidence="2 3" key="1">
    <citation type="submission" date="2019-06" db="EMBL/GenBank/DDBJ databases">
        <title>Genome sequence of Litorilinea aerophila BAA-2444.</title>
        <authorList>
            <person name="Maclea K.S."/>
            <person name="Maurais E.G."/>
            <person name="Iannazzi L.C."/>
        </authorList>
    </citation>
    <scope>NUCLEOTIDE SEQUENCE [LARGE SCALE GENOMIC DNA]</scope>
    <source>
        <strain evidence="2 3">ATCC BAA-2444</strain>
    </source>
</reference>
<dbReference type="GO" id="GO:0005524">
    <property type="term" value="F:ATP binding"/>
    <property type="evidence" value="ECO:0007669"/>
    <property type="project" value="UniProtKB-KW"/>
</dbReference>
<keyword evidence="2" id="KW-0067">ATP-binding</keyword>
<evidence type="ECO:0000259" key="1">
    <source>
        <dbReference type="Pfam" id="PF00005"/>
    </source>
</evidence>
<dbReference type="InParanoid" id="A0A540V892"/>
<accession>A0A540V892</accession>
<proteinExistence type="predicted"/>
<dbReference type="SUPFAM" id="SSF52540">
    <property type="entry name" value="P-loop containing nucleoside triphosphate hydrolases"/>
    <property type="match status" value="1"/>
</dbReference>
<dbReference type="Pfam" id="PF00005">
    <property type="entry name" value="ABC_tran"/>
    <property type="match status" value="1"/>
</dbReference>
<dbReference type="OrthoDB" id="9802264at2"/>
<dbReference type="RefSeq" id="WP_141612602.1">
    <property type="nucleotide sequence ID" value="NZ_VIGC02000064.1"/>
</dbReference>
<dbReference type="Proteomes" id="UP000317371">
    <property type="component" value="Unassembled WGS sequence"/>
</dbReference>
<dbReference type="EMBL" id="VIGC01000064">
    <property type="protein sequence ID" value="TQE92980.1"/>
    <property type="molecule type" value="Genomic_DNA"/>
</dbReference>
<dbReference type="GO" id="GO:0016887">
    <property type="term" value="F:ATP hydrolysis activity"/>
    <property type="evidence" value="ECO:0007669"/>
    <property type="project" value="InterPro"/>
</dbReference>
<evidence type="ECO:0000313" key="2">
    <source>
        <dbReference type="EMBL" id="TQE92980.1"/>
    </source>
</evidence>
<dbReference type="GO" id="GO:0090374">
    <property type="term" value="P:oligopeptide export from mitochondrion"/>
    <property type="evidence" value="ECO:0007669"/>
    <property type="project" value="TreeGrafter"/>
</dbReference>
<feature type="non-terminal residue" evidence="2">
    <location>
        <position position="1"/>
    </location>
</feature>
<dbReference type="InterPro" id="IPR003439">
    <property type="entry name" value="ABC_transporter-like_ATP-bd"/>
</dbReference>
<sequence>IVEAARAAQAHDFIMEMERGYDTYVGERGVTLSGGQKQRIAIARALLLDPRILILDDSTSSVDVATEALIQQALDRLMKGRTSFVIAQRISTVLHADLILVLEKGRIVAQGKHADLMEESPIYAEIYRSQLVEDAPAVSTESTEELIEEGGRA</sequence>
<dbReference type="AlphaFoldDB" id="A0A540V892"/>
<name>A0A540V892_9CHLR</name>
<feature type="domain" description="ABC transporter" evidence="1">
    <location>
        <begin position="8"/>
        <end position="60"/>
    </location>
</feature>
<organism evidence="2 3">
    <name type="scientific">Litorilinea aerophila</name>
    <dbReference type="NCBI Taxonomy" id="1204385"/>
    <lineage>
        <taxon>Bacteria</taxon>
        <taxon>Bacillati</taxon>
        <taxon>Chloroflexota</taxon>
        <taxon>Caldilineae</taxon>
        <taxon>Caldilineales</taxon>
        <taxon>Caldilineaceae</taxon>
        <taxon>Litorilinea</taxon>
    </lineage>
</organism>
<dbReference type="Gene3D" id="3.40.50.300">
    <property type="entry name" value="P-loop containing nucleotide triphosphate hydrolases"/>
    <property type="match status" value="1"/>
</dbReference>
<dbReference type="PANTHER" id="PTHR43394">
    <property type="entry name" value="ATP-DEPENDENT PERMEASE MDL1, MITOCHONDRIAL"/>
    <property type="match status" value="1"/>
</dbReference>
<protein>
    <submittedName>
        <fullName evidence="2">ATP-binding cassette domain-containing protein</fullName>
    </submittedName>
</protein>
<dbReference type="InterPro" id="IPR027417">
    <property type="entry name" value="P-loop_NTPase"/>
</dbReference>
<gene>
    <name evidence="2" type="ORF">FKZ61_23410</name>
</gene>
<comment type="caution">
    <text evidence="2">The sequence shown here is derived from an EMBL/GenBank/DDBJ whole genome shotgun (WGS) entry which is preliminary data.</text>
</comment>
<dbReference type="PANTHER" id="PTHR43394:SF1">
    <property type="entry name" value="ATP-BINDING CASSETTE SUB-FAMILY B MEMBER 10, MITOCHONDRIAL"/>
    <property type="match status" value="1"/>
</dbReference>
<evidence type="ECO:0000313" key="3">
    <source>
        <dbReference type="Proteomes" id="UP000317371"/>
    </source>
</evidence>
<keyword evidence="3" id="KW-1185">Reference proteome</keyword>